<dbReference type="InterPro" id="IPR021109">
    <property type="entry name" value="Peptidase_aspartic_dom_sf"/>
</dbReference>
<dbReference type="PANTHER" id="PTHR33205:SF1">
    <property type="entry name" value="TRANSMEMBRANE PROTEIN"/>
    <property type="match status" value="1"/>
</dbReference>
<dbReference type="PANTHER" id="PTHR33205">
    <property type="entry name" value="TRANSMEMBRANE PROTEIN"/>
    <property type="match status" value="1"/>
</dbReference>
<dbReference type="AntiFam" id="ANF00034">
    <property type="entry name" value="Antisense to 5.8S rRNA"/>
</dbReference>
<name>A0A6A6LDM5_HEVBR</name>
<dbReference type="Pfam" id="PF13650">
    <property type="entry name" value="Asp_protease_2"/>
    <property type="match status" value="1"/>
</dbReference>
<dbReference type="GO" id="GO:0004190">
    <property type="term" value="F:aspartic-type endopeptidase activity"/>
    <property type="evidence" value="ECO:0007669"/>
    <property type="project" value="InterPro"/>
</dbReference>
<accession>A0A6A6LDM5</accession>
<organism evidence="1 2">
    <name type="scientific">Hevea brasiliensis</name>
    <name type="common">Para rubber tree</name>
    <name type="synonym">Siphonia brasiliensis</name>
    <dbReference type="NCBI Taxonomy" id="3981"/>
    <lineage>
        <taxon>Eukaryota</taxon>
        <taxon>Viridiplantae</taxon>
        <taxon>Streptophyta</taxon>
        <taxon>Embryophyta</taxon>
        <taxon>Tracheophyta</taxon>
        <taxon>Spermatophyta</taxon>
        <taxon>Magnoliopsida</taxon>
        <taxon>eudicotyledons</taxon>
        <taxon>Gunneridae</taxon>
        <taxon>Pentapetalae</taxon>
        <taxon>rosids</taxon>
        <taxon>fabids</taxon>
        <taxon>Malpighiales</taxon>
        <taxon>Euphorbiaceae</taxon>
        <taxon>Crotonoideae</taxon>
        <taxon>Micrandreae</taxon>
        <taxon>Hevea</taxon>
    </lineage>
</organism>
<dbReference type="Proteomes" id="UP000467840">
    <property type="component" value="Chromosome 1"/>
</dbReference>
<dbReference type="InterPro" id="IPR001969">
    <property type="entry name" value="Aspartic_peptidase_AS"/>
</dbReference>
<gene>
    <name evidence="1" type="ORF">GH714_032378</name>
</gene>
<sequence length="218" mass="24106">MGGQDPPLQQGKGVEGDSCVTPRQTCLGRMAFGRNVRSKLDGSRDSAIHTKYRILLCSSSMREPRHRCKSCFDSRKRTTHPELEHAFFVHVPWRFLRQGWLLGPRRARPHQLTSLAFRGNILTMSRPVMGALRILGALEKHKPTATTERGLMYVDLLINGKNARALVDTGATDNFVADTLVTRFKLIVQADAGKIKAVNSQALNTVGVARGVSCQMGP</sequence>
<dbReference type="Gene3D" id="2.40.70.10">
    <property type="entry name" value="Acid Proteases"/>
    <property type="match status" value="1"/>
</dbReference>
<dbReference type="SUPFAM" id="SSF50630">
    <property type="entry name" value="Acid proteases"/>
    <property type="match status" value="1"/>
</dbReference>
<dbReference type="CDD" id="cd00303">
    <property type="entry name" value="retropepsin_like"/>
    <property type="match status" value="1"/>
</dbReference>
<dbReference type="AlphaFoldDB" id="A0A6A6LDM5"/>
<keyword evidence="2" id="KW-1185">Reference proteome</keyword>
<evidence type="ECO:0008006" key="3">
    <source>
        <dbReference type="Google" id="ProtNLM"/>
    </source>
</evidence>
<dbReference type="EMBL" id="JAAGAX010000011">
    <property type="protein sequence ID" value="KAF2299531.1"/>
    <property type="molecule type" value="Genomic_DNA"/>
</dbReference>
<dbReference type="GO" id="GO:0006508">
    <property type="term" value="P:proteolysis"/>
    <property type="evidence" value="ECO:0007669"/>
    <property type="project" value="InterPro"/>
</dbReference>
<comment type="caution">
    <text evidence="1">The sequence shown here is derived from an EMBL/GenBank/DDBJ whole genome shotgun (WGS) entry which is preliminary data.</text>
</comment>
<evidence type="ECO:0000313" key="2">
    <source>
        <dbReference type="Proteomes" id="UP000467840"/>
    </source>
</evidence>
<protein>
    <recommendedName>
        <fullName evidence="3">Peptidase A2 domain-containing protein</fullName>
    </recommendedName>
</protein>
<evidence type="ECO:0000313" key="1">
    <source>
        <dbReference type="EMBL" id="KAF2299531.1"/>
    </source>
</evidence>
<proteinExistence type="predicted"/>
<reference evidence="1 2" key="1">
    <citation type="journal article" date="2020" name="Mol. Plant">
        <title>The Chromosome-Based Rubber Tree Genome Provides New Insights into Spurge Genome Evolution and Rubber Biosynthesis.</title>
        <authorList>
            <person name="Liu J."/>
            <person name="Shi C."/>
            <person name="Shi C.C."/>
            <person name="Li W."/>
            <person name="Zhang Q.J."/>
            <person name="Zhang Y."/>
            <person name="Li K."/>
            <person name="Lu H.F."/>
            <person name="Shi C."/>
            <person name="Zhu S.T."/>
            <person name="Xiao Z.Y."/>
            <person name="Nan H."/>
            <person name="Yue Y."/>
            <person name="Zhu X.G."/>
            <person name="Wu Y."/>
            <person name="Hong X.N."/>
            <person name="Fan G.Y."/>
            <person name="Tong Y."/>
            <person name="Zhang D."/>
            <person name="Mao C.L."/>
            <person name="Liu Y.L."/>
            <person name="Hao S.J."/>
            <person name="Liu W.Q."/>
            <person name="Lv M.Q."/>
            <person name="Zhang H.B."/>
            <person name="Liu Y."/>
            <person name="Hu-Tang G.R."/>
            <person name="Wang J.P."/>
            <person name="Wang J.H."/>
            <person name="Sun Y.H."/>
            <person name="Ni S.B."/>
            <person name="Chen W.B."/>
            <person name="Zhang X.C."/>
            <person name="Jiao Y.N."/>
            <person name="Eichler E.E."/>
            <person name="Li G.H."/>
            <person name="Liu X."/>
            <person name="Gao L.Z."/>
        </authorList>
    </citation>
    <scope>NUCLEOTIDE SEQUENCE [LARGE SCALE GENOMIC DNA]</scope>
    <source>
        <strain evidence="2">cv. GT1</strain>
        <tissue evidence="1">Leaf</tissue>
    </source>
</reference>
<dbReference type="PROSITE" id="PS00141">
    <property type="entry name" value="ASP_PROTEASE"/>
    <property type="match status" value="1"/>
</dbReference>